<feature type="compositionally biased region" description="Polar residues" evidence="1">
    <location>
        <begin position="211"/>
        <end position="224"/>
    </location>
</feature>
<feature type="region of interest" description="Disordered" evidence="1">
    <location>
        <begin position="207"/>
        <end position="233"/>
    </location>
</feature>
<dbReference type="InterPro" id="IPR006073">
    <property type="entry name" value="GTP-bd"/>
</dbReference>
<dbReference type="STRING" id="5627.A0A1C7LNR7"/>
<proteinExistence type="predicted"/>
<dbReference type="EMBL" id="LUGG01000032">
    <property type="protein sequence ID" value="OBZ66260.1"/>
    <property type="molecule type" value="Genomic_DNA"/>
</dbReference>
<organism evidence="3 4">
    <name type="scientific">Grifola frondosa</name>
    <name type="common">Maitake</name>
    <name type="synonym">Polyporus frondosus</name>
    <dbReference type="NCBI Taxonomy" id="5627"/>
    <lineage>
        <taxon>Eukaryota</taxon>
        <taxon>Fungi</taxon>
        <taxon>Dikarya</taxon>
        <taxon>Basidiomycota</taxon>
        <taxon>Agaricomycotina</taxon>
        <taxon>Agaricomycetes</taxon>
        <taxon>Polyporales</taxon>
        <taxon>Grifolaceae</taxon>
        <taxon>Grifola</taxon>
    </lineage>
</organism>
<dbReference type="Pfam" id="PF01926">
    <property type="entry name" value="MMR_HSR1"/>
    <property type="match status" value="1"/>
</dbReference>
<dbReference type="Gene3D" id="3.40.50.300">
    <property type="entry name" value="P-loop containing nucleotide triphosphate hydrolases"/>
    <property type="match status" value="1"/>
</dbReference>
<name>A0A1C7LNR7_GRIFR</name>
<evidence type="ECO:0000313" key="3">
    <source>
        <dbReference type="EMBL" id="OBZ66260.1"/>
    </source>
</evidence>
<accession>A0A1C7LNR7</accession>
<dbReference type="SUPFAM" id="SSF52540">
    <property type="entry name" value="P-loop containing nucleoside triphosphate hydrolases"/>
    <property type="match status" value="1"/>
</dbReference>
<dbReference type="AlphaFoldDB" id="A0A1C7LNR7"/>
<keyword evidence="4" id="KW-1185">Reference proteome</keyword>
<comment type="caution">
    <text evidence="3">The sequence shown here is derived from an EMBL/GenBank/DDBJ whole genome shotgun (WGS) entry which is preliminary data.</text>
</comment>
<sequence length="326" mass="36412">MVMNTLNQPVALIAVVGATGSGKSTFINVASGSNLRVGTSLESCTGEIAFGNLCQVSGKNVLLIDTPGFDDTVKTQADVLREIASFLKQSYEQGRLLTGIIYMHRITDLRVGGIARESFCLFRKTCGDDAMNNVVVVTNMWGAVEQQRGEERERELATKSLFFKDAIDRGARMLRHYNTVESAHAIIHQMLGNVPEVLKMQHEMVDEHKGSQTTEAGKSLQSELGKQAEKHQKEIRELQEEIKQLKSKGDKERNSYRQEVNDLKYAQGKLTEKMIALEKEKDKLLKQLDDHDSDCGQCSIIFSILVARARILTLPPSRINYQPISI</sequence>
<dbReference type="OrthoDB" id="8954335at2759"/>
<dbReference type="GO" id="GO:0005525">
    <property type="term" value="F:GTP binding"/>
    <property type="evidence" value="ECO:0007669"/>
    <property type="project" value="InterPro"/>
</dbReference>
<gene>
    <name evidence="3" type="ORF">A0H81_13767</name>
</gene>
<dbReference type="InterPro" id="IPR027417">
    <property type="entry name" value="P-loop_NTPase"/>
</dbReference>
<evidence type="ECO:0000313" key="4">
    <source>
        <dbReference type="Proteomes" id="UP000092993"/>
    </source>
</evidence>
<reference evidence="3 4" key="1">
    <citation type="submission" date="2016-03" db="EMBL/GenBank/DDBJ databases">
        <title>Whole genome sequencing of Grifola frondosa 9006-11.</title>
        <authorList>
            <person name="Min B."/>
            <person name="Park H."/>
            <person name="Kim J.-G."/>
            <person name="Cho H."/>
            <person name="Oh Y.-L."/>
            <person name="Kong W.-S."/>
            <person name="Choi I.-G."/>
        </authorList>
    </citation>
    <scope>NUCLEOTIDE SEQUENCE [LARGE SCALE GENOMIC DNA]</scope>
    <source>
        <strain evidence="3 4">9006-11</strain>
    </source>
</reference>
<feature type="domain" description="G" evidence="2">
    <location>
        <begin position="13"/>
        <end position="81"/>
    </location>
</feature>
<evidence type="ECO:0000259" key="2">
    <source>
        <dbReference type="Pfam" id="PF01926"/>
    </source>
</evidence>
<protein>
    <recommendedName>
        <fullName evidence="2">G domain-containing protein</fullName>
    </recommendedName>
</protein>
<dbReference type="OMA" id="HATCEDA"/>
<dbReference type="Proteomes" id="UP000092993">
    <property type="component" value="Unassembled WGS sequence"/>
</dbReference>
<evidence type="ECO:0000256" key="1">
    <source>
        <dbReference type="SAM" id="MobiDB-lite"/>
    </source>
</evidence>